<keyword evidence="1" id="KW-1133">Transmembrane helix</keyword>
<organism evidence="2 3">
    <name type="scientific">Paramecium pentaurelia</name>
    <dbReference type="NCBI Taxonomy" id="43138"/>
    <lineage>
        <taxon>Eukaryota</taxon>
        <taxon>Sar</taxon>
        <taxon>Alveolata</taxon>
        <taxon>Ciliophora</taxon>
        <taxon>Intramacronucleata</taxon>
        <taxon>Oligohymenophorea</taxon>
        <taxon>Peniculida</taxon>
        <taxon>Parameciidae</taxon>
        <taxon>Paramecium</taxon>
    </lineage>
</organism>
<protein>
    <recommendedName>
        <fullName evidence="4">Transmembrane protein</fullName>
    </recommendedName>
</protein>
<dbReference type="Proteomes" id="UP000689195">
    <property type="component" value="Unassembled WGS sequence"/>
</dbReference>
<reference evidence="2" key="1">
    <citation type="submission" date="2021-01" db="EMBL/GenBank/DDBJ databases">
        <authorList>
            <consortium name="Genoscope - CEA"/>
            <person name="William W."/>
        </authorList>
    </citation>
    <scope>NUCLEOTIDE SEQUENCE</scope>
</reference>
<evidence type="ECO:0000313" key="2">
    <source>
        <dbReference type="EMBL" id="CAD8178142.1"/>
    </source>
</evidence>
<dbReference type="PANTHER" id="PTHR38934:SF6">
    <property type="entry name" value="CHROMOSOME UNDETERMINED SCAFFOLD_176, WHOLE GENOME SHOTGUN SEQUENCE"/>
    <property type="match status" value="1"/>
</dbReference>
<name>A0A8S1VR46_9CILI</name>
<keyword evidence="1" id="KW-0472">Membrane</keyword>
<accession>A0A8S1VR46</accession>
<dbReference type="PANTHER" id="PTHR38934">
    <property type="entry name" value="HYPHALLY REGULATED CELL WALL PROTEIN 1"/>
    <property type="match status" value="1"/>
</dbReference>
<feature type="transmembrane region" description="Helical" evidence="1">
    <location>
        <begin position="263"/>
        <end position="283"/>
    </location>
</feature>
<evidence type="ECO:0008006" key="4">
    <source>
        <dbReference type="Google" id="ProtNLM"/>
    </source>
</evidence>
<keyword evidence="3" id="KW-1185">Reference proteome</keyword>
<sequence length="302" mass="35973">MQPILDKIRIDLVLTTFMIDQYLESSGKLLFYEVNADILCNIQTQVFLIIILMITYYSNYLVIKLLRKLEYQQFFYFGQQIAKFFMKVLKSMQKFKRNFETYAFQDFLNKNSWDFLFMAFLQIQSKTNNIISKLIAYLILYISLFLSSTIFYRIGIPNIRNPKQLWISKSNQIKILKKALFISVLVMVQQNQKLQIMLLTFVCQFYLIYLFIMKPIKNIIDQINTMALEISSFIFCFSSALYLNDFTDKLNYSIQIQFAWFQIGMLLSCLFINFVSQLCMIGVELKRLQLKSYIIPNKIRCQ</sequence>
<feature type="transmembrane region" description="Helical" evidence="1">
    <location>
        <begin position="42"/>
        <end position="63"/>
    </location>
</feature>
<feature type="transmembrane region" description="Helical" evidence="1">
    <location>
        <begin position="134"/>
        <end position="154"/>
    </location>
</feature>
<feature type="transmembrane region" description="Helical" evidence="1">
    <location>
        <begin position="194"/>
        <end position="212"/>
    </location>
</feature>
<evidence type="ECO:0000256" key="1">
    <source>
        <dbReference type="SAM" id="Phobius"/>
    </source>
</evidence>
<gene>
    <name evidence="2" type="ORF">PPENT_87.1.T0690003</name>
</gene>
<dbReference type="AlphaFoldDB" id="A0A8S1VR46"/>
<comment type="caution">
    <text evidence="2">The sequence shown here is derived from an EMBL/GenBank/DDBJ whole genome shotgun (WGS) entry which is preliminary data.</text>
</comment>
<evidence type="ECO:0000313" key="3">
    <source>
        <dbReference type="Proteomes" id="UP000689195"/>
    </source>
</evidence>
<proteinExistence type="predicted"/>
<dbReference type="EMBL" id="CAJJDO010000069">
    <property type="protein sequence ID" value="CAD8178142.1"/>
    <property type="molecule type" value="Genomic_DNA"/>
</dbReference>
<keyword evidence="1" id="KW-0812">Transmembrane</keyword>
<feature type="transmembrane region" description="Helical" evidence="1">
    <location>
        <begin position="224"/>
        <end position="243"/>
    </location>
</feature>